<feature type="chain" id="PRO_5046713026" evidence="1">
    <location>
        <begin position="23"/>
        <end position="190"/>
    </location>
</feature>
<gene>
    <name evidence="3" type="ORF">ACFOY2_33975</name>
</gene>
<dbReference type="Proteomes" id="UP001595851">
    <property type="component" value="Unassembled WGS sequence"/>
</dbReference>
<evidence type="ECO:0000259" key="2">
    <source>
        <dbReference type="Pfam" id="PF03713"/>
    </source>
</evidence>
<evidence type="ECO:0000256" key="1">
    <source>
        <dbReference type="SAM" id="SignalP"/>
    </source>
</evidence>
<feature type="domain" description="DUF305" evidence="2">
    <location>
        <begin position="45"/>
        <end position="183"/>
    </location>
</feature>
<dbReference type="InterPro" id="IPR005183">
    <property type="entry name" value="DUF305_CopM-like"/>
</dbReference>
<name>A0ABV8GGY0_9ACTN</name>
<protein>
    <submittedName>
        <fullName evidence="3">DUF305 domain-containing protein</fullName>
    </submittedName>
</protein>
<organism evidence="3 4">
    <name type="scientific">Nonomuraea purpurea</name>
    <dbReference type="NCBI Taxonomy" id="1849276"/>
    <lineage>
        <taxon>Bacteria</taxon>
        <taxon>Bacillati</taxon>
        <taxon>Actinomycetota</taxon>
        <taxon>Actinomycetes</taxon>
        <taxon>Streptosporangiales</taxon>
        <taxon>Streptosporangiaceae</taxon>
        <taxon>Nonomuraea</taxon>
    </lineage>
</organism>
<dbReference type="RefSeq" id="WP_379532202.1">
    <property type="nucleotide sequence ID" value="NZ_JBHSBI010000020.1"/>
</dbReference>
<dbReference type="Gene3D" id="1.20.1260.10">
    <property type="match status" value="1"/>
</dbReference>
<accession>A0ABV8GGY0</accession>
<proteinExistence type="predicted"/>
<evidence type="ECO:0000313" key="3">
    <source>
        <dbReference type="EMBL" id="MFC4012285.1"/>
    </source>
</evidence>
<dbReference type="EMBL" id="JBHSBI010000020">
    <property type="protein sequence ID" value="MFC4012285.1"/>
    <property type="molecule type" value="Genomic_DNA"/>
</dbReference>
<evidence type="ECO:0000313" key="4">
    <source>
        <dbReference type="Proteomes" id="UP001595851"/>
    </source>
</evidence>
<dbReference type="PROSITE" id="PS51257">
    <property type="entry name" value="PROKAR_LIPOPROTEIN"/>
    <property type="match status" value="1"/>
</dbReference>
<keyword evidence="1" id="KW-0732">Signal</keyword>
<dbReference type="Pfam" id="PF03713">
    <property type="entry name" value="DUF305"/>
    <property type="match status" value="1"/>
</dbReference>
<reference evidence="4" key="1">
    <citation type="journal article" date="2019" name="Int. J. Syst. Evol. Microbiol.">
        <title>The Global Catalogue of Microorganisms (GCM) 10K type strain sequencing project: providing services to taxonomists for standard genome sequencing and annotation.</title>
        <authorList>
            <consortium name="The Broad Institute Genomics Platform"/>
            <consortium name="The Broad Institute Genome Sequencing Center for Infectious Disease"/>
            <person name="Wu L."/>
            <person name="Ma J."/>
        </authorList>
    </citation>
    <scope>NUCLEOTIDE SEQUENCE [LARGE SCALE GENOMIC DNA]</scope>
    <source>
        <strain evidence="4">TBRC 1276</strain>
    </source>
</reference>
<feature type="signal peptide" evidence="1">
    <location>
        <begin position="1"/>
        <end position="22"/>
    </location>
</feature>
<keyword evidence="4" id="KW-1185">Reference proteome</keyword>
<dbReference type="InterPro" id="IPR012347">
    <property type="entry name" value="Ferritin-like"/>
</dbReference>
<sequence length="190" mass="19727">MSGPRFVAFVLVAVLVSGCTAAAPAPEHHRPGSGAAVGGRFNGTDVAWLQLAEALHTRALPLLELAPGRTASRPLADLAVRIGRKHQTGRGRLRALLAEARVGGENPHATHDMPGMPTAADLRALKGLRNDAFDRRFSALLRVYLDQLVLVARGEQSAGGASSARELAAAMERAHVAELAALDGIGVAAG</sequence>
<comment type="caution">
    <text evidence="3">The sequence shown here is derived from an EMBL/GenBank/DDBJ whole genome shotgun (WGS) entry which is preliminary data.</text>
</comment>